<accession>A0ABD2YWR0</accession>
<dbReference type="AlphaFoldDB" id="A0ABD2YWR0"/>
<keyword evidence="4" id="KW-1133">Transmembrane helix</keyword>
<protein>
    <recommendedName>
        <fullName evidence="9">Non-haem dioxygenase N-terminal domain-containing protein</fullName>
    </recommendedName>
</protein>
<feature type="transmembrane region" description="Helical" evidence="4">
    <location>
        <begin position="369"/>
        <end position="389"/>
    </location>
</feature>
<dbReference type="GO" id="GO:0016706">
    <property type="term" value="F:2-oxoglutarate-dependent dioxygenase activity"/>
    <property type="evidence" value="ECO:0007669"/>
    <property type="project" value="UniProtKB-ARBA"/>
</dbReference>
<feature type="domain" description="Non-haem dioxygenase N-terminal" evidence="6">
    <location>
        <begin position="83"/>
        <end position="167"/>
    </location>
</feature>
<reference evidence="7 8" key="1">
    <citation type="submission" date="2024-11" db="EMBL/GenBank/DDBJ databases">
        <title>A near-complete genome assembly of Cinchona calisaya.</title>
        <authorList>
            <person name="Lian D.C."/>
            <person name="Zhao X.W."/>
            <person name="Wei L."/>
        </authorList>
    </citation>
    <scope>NUCLEOTIDE SEQUENCE [LARGE SCALE GENOMIC DNA]</scope>
    <source>
        <tissue evidence="7">Nenye</tissue>
    </source>
</reference>
<feature type="region of interest" description="Disordered" evidence="3">
    <location>
        <begin position="25"/>
        <end position="45"/>
    </location>
</feature>
<dbReference type="EMBL" id="JBJUIK010000011">
    <property type="protein sequence ID" value="KAL3511746.1"/>
    <property type="molecule type" value="Genomic_DNA"/>
</dbReference>
<evidence type="ECO:0000259" key="5">
    <source>
        <dbReference type="Pfam" id="PF03171"/>
    </source>
</evidence>
<evidence type="ECO:0000256" key="3">
    <source>
        <dbReference type="SAM" id="MobiDB-lite"/>
    </source>
</evidence>
<dbReference type="GO" id="GO:0046872">
    <property type="term" value="F:metal ion binding"/>
    <property type="evidence" value="ECO:0007669"/>
    <property type="project" value="UniProtKB-KW"/>
</dbReference>
<dbReference type="Proteomes" id="UP001630127">
    <property type="component" value="Unassembled WGS sequence"/>
</dbReference>
<feature type="domain" description="Isopenicillin N synthase-like Fe(2+) 2OG dioxygenase" evidence="5">
    <location>
        <begin position="284"/>
        <end position="323"/>
    </location>
</feature>
<evidence type="ECO:0000256" key="1">
    <source>
        <dbReference type="ARBA" id="ARBA00022723"/>
    </source>
</evidence>
<evidence type="ECO:0000256" key="2">
    <source>
        <dbReference type="ARBA" id="ARBA00023004"/>
    </source>
</evidence>
<evidence type="ECO:0008006" key="9">
    <source>
        <dbReference type="Google" id="ProtNLM"/>
    </source>
</evidence>
<gene>
    <name evidence="7" type="ORF">ACH5RR_024463</name>
</gene>
<evidence type="ECO:0000259" key="6">
    <source>
        <dbReference type="Pfam" id="PF14226"/>
    </source>
</evidence>
<keyword evidence="4" id="KW-0472">Membrane</keyword>
<dbReference type="InterPro" id="IPR027443">
    <property type="entry name" value="IPNS-like_sf"/>
</dbReference>
<keyword evidence="8" id="KW-1185">Reference proteome</keyword>
<dbReference type="Gene3D" id="2.60.120.330">
    <property type="entry name" value="B-lactam Antibiotic, Isopenicillin N Synthase, Chain"/>
    <property type="match status" value="1"/>
</dbReference>
<dbReference type="InterPro" id="IPR026992">
    <property type="entry name" value="DIOX_N"/>
</dbReference>
<comment type="caution">
    <text evidence="7">The sequence shown here is derived from an EMBL/GenBank/DDBJ whole genome shotgun (WGS) entry which is preliminary data.</text>
</comment>
<proteinExistence type="predicted"/>
<dbReference type="PANTHER" id="PTHR34945:SF8">
    <property type="entry name" value="DOWNSTREAM TARGET OF AGL15-4"/>
    <property type="match status" value="1"/>
</dbReference>
<dbReference type="SUPFAM" id="SSF51197">
    <property type="entry name" value="Clavaminate synthase-like"/>
    <property type="match status" value="1"/>
</dbReference>
<evidence type="ECO:0000313" key="8">
    <source>
        <dbReference type="Proteomes" id="UP001630127"/>
    </source>
</evidence>
<keyword evidence="2" id="KW-0408">Iron</keyword>
<dbReference type="Pfam" id="PF14226">
    <property type="entry name" value="DIOX_N"/>
    <property type="match status" value="1"/>
</dbReference>
<keyword evidence="4" id="KW-0812">Transmembrane</keyword>
<sequence>MTSAPSYTRTRRKEMALMTPESLPENGIIDFRAPPPSPVASGRRSSVTNEDVLSEFLETSLKVPDLILPDRVFPKQKSLQNSPKLDFQTLNSSIGNDSLTKFIDSVAGIGCFEVINHGIPEDWIKSVLAAGDGIFGMSQEKRKIVTRSLERSYGFEELLGEEEKETMSEEFVWCRDESLKMDMEGIWPFGYSNFSDKMEKLLLAMENVAAEILLFLEQSTKSPLAKEDVKQDREFGSICYLHKHWQIRNEDQSVNSLRYDVIRMLVKGSEFPHALCFHVCNGSEEFHVYSKKGWVSFRPDQDALVVTFGDQLQAWSRGLYKHVIGRPIFKGGADEKGCMSMAFLYSPQDITKCERGDQELQTISIGQQILVLIVFTLLYHVIISIFKFFK</sequence>
<evidence type="ECO:0000313" key="7">
    <source>
        <dbReference type="EMBL" id="KAL3511746.1"/>
    </source>
</evidence>
<dbReference type="InterPro" id="IPR044861">
    <property type="entry name" value="IPNS-like_FE2OG_OXY"/>
</dbReference>
<keyword evidence="1" id="KW-0479">Metal-binding</keyword>
<dbReference type="PANTHER" id="PTHR34945">
    <property type="entry name" value="2-OXOGLUTARATE (2OG) AND FE(II)-DEPENDENT OXYGENASE SUPERFAMILY PROTEIN"/>
    <property type="match status" value="1"/>
</dbReference>
<dbReference type="Pfam" id="PF03171">
    <property type="entry name" value="2OG-FeII_Oxy"/>
    <property type="match status" value="1"/>
</dbReference>
<organism evidence="7 8">
    <name type="scientific">Cinchona calisaya</name>
    <dbReference type="NCBI Taxonomy" id="153742"/>
    <lineage>
        <taxon>Eukaryota</taxon>
        <taxon>Viridiplantae</taxon>
        <taxon>Streptophyta</taxon>
        <taxon>Embryophyta</taxon>
        <taxon>Tracheophyta</taxon>
        <taxon>Spermatophyta</taxon>
        <taxon>Magnoliopsida</taxon>
        <taxon>eudicotyledons</taxon>
        <taxon>Gunneridae</taxon>
        <taxon>Pentapetalae</taxon>
        <taxon>asterids</taxon>
        <taxon>lamiids</taxon>
        <taxon>Gentianales</taxon>
        <taxon>Rubiaceae</taxon>
        <taxon>Cinchonoideae</taxon>
        <taxon>Cinchoneae</taxon>
        <taxon>Cinchona</taxon>
    </lineage>
</organism>
<evidence type="ECO:0000256" key="4">
    <source>
        <dbReference type="SAM" id="Phobius"/>
    </source>
</evidence>
<name>A0ABD2YWR0_9GENT</name>